<evidence type="ECO:0000256" key="5">
    <source>
        <dbReference type="ARBA" id="ARBA00022729"/>
    </source>
</evidence>
<evidence type="ECO:0000313" key="13">
    <source>
        <dbReference type="Proteomes" id="UP000002287"/>
    </source>
</evidence>
<keyword evidence="3" id="KW-0645">Protease</keyword>
<keyword evidence="6" id="KW-0378">Hydrolase</keyword>
<evidence type="ECO:0000256" key="2">
    <source>
        <dbReference type="ARBA" id="ARBA00004776"/>
    </source>
</evidence>
<keyword evidence="5" id="KW-0732">Signal</keyword>
<dbReference type="Gene3D" id="3.30.1380.10">
    <property type="match status" value="1"/>
</dbReference>
<proteinExistence type="inferred from homology"/>
<keyword evidence="8" id="KW-0482">Metalloprotease</keyword>
<comment type="pathway">
    <text evidence="2">Cell wall biogenesis; cell wall polysaccharide biosynthesis.</text>
</comment>
<evidence type="ECO:0000313" key="12">
    <source>
        <dbReference type="EMBL" id="ABO60253.1"/>
    </source>
</evidence>
<geneLocation type="plasmid" evidence="12 13">
    <name>pBVIE03</name>
</geneLocation>
<dbReference type="GO" id="GO:0006508">
    <property type="term" value="P:proteolysis"/>
    <property type="evidence" value="ECO:0007669"/>
    <property type="project" value="UniProtKB-KW"/>
</dbReference>
<evidence type="ECO:0000256" key="4">
    <source>
        <dbReference type="ARBA" id="ARBA00022723"/>
    </source>
</evidence>
<comment type="cofactor">
    <cofactor evidence="1">
        <name>Zn(2+)</name>
        <dbReference type="ChEBI" id="CHEBI:29105"/>
    </cofactor>
</comment>
<dbReference type="AlphaFoldDB" id="A4JVF0"/>
<evidence type="ECO:0000256" key="11">
    <source>
        <dbReference type="ARBA" id="ARBA00093666"/>
    </source>
</evidence>
<dbReference type="HOGENOM" id="CLU_080400_0_0_4"/>
<dbReference type="Pfam" id="PF05951">
    <property type="entry name" value="Peptidase_M15_2"/>
    <property type="match status" value="1"/>
</dbReference>
<dbReference type="GO" id="GO:0008237">
    <property type="term" value="F:metallopeptidase activity"/>
    <property type="evidence" value="ECO:0007669"/>
    <property type="project" value="UniProtKB-KW"/>
</dbReference>
<keyword evidence="9" id="KW-0961">Cell wall biogenesis/degradation</keyword>
<sequence length="173" mass="19973">MLIPQIGHATDNDFWVRDRELWVRRARPRRELEEFRVVYWSGGRFDANNYVRLCYLFRDSNEDVVAEIDPRLFHLLFGLQRWVQLETGRLLPIDLTSGYRTPEHNSMLIAEGASPTSEHLNGRAADIKIPGVQPGAVVSMARFFEMGGVGIYNSFTHVDVGRVRAFTGRRPRR</sequence>
<name>A4JVF0_BURVG</name>
<dbReference type="SUPFAM" id="SSF55166">
    <property type="entry name" value="Hedgehog/DD-peptidase"/>
    <property type="match status" value="1"/>
</dbReference>
<reference evidence="12 13" key="1">
    <citation type="submission" date="2007-03" db="EMBL/GenBank/DDBJ databases">
        <title>Complete sequence of plasmid pBVIE03 of Burkholderia vietnamiensis G4.</title>
        <authorList>
            <consortium name="US DOE Joint Genome Institute"/>
            <person name="Copeland A."/>
            <person name="Lucas S."/>
            <person name="Lapidus A."/>
            <person name="Barry K."/>
            <person name="Detter J.C."/>
            <person name="Glavina del Rio T."/>
            <person name="Hammon N."/>
            <person name="Israni S."/>
            <person name="Dalin E."/>
            <person name="Tice H."/>
            <person name="Pitluck S."/>
            <person name="Chain P."/>
            <person name="Malfatti S."/>
            <person name="Shin M."/>
            <person name="Vergez L."/>
            <person name="Schmutz J."/>
            <person name="Larimer F."/>
            <person name="Land M."/>
            <person name="Hauser L."/>
            <person name="Kyrpides N."/>
            <person name="Tiedje J."/>
            <person name="Richardson P."/>
        </authorList>
    </citation>
    <scope>NUCLEOTIDE SEQUENCE [LARGE SCALE GENOMIC DNA]</scope>
    <source>
        <strain evidence="13">G4 / LMG 22486</strain>
        <plasmid evidence="12 13">pBVIE03</plasmid>
    </source>
</reference>
<keyword evidence="4" id="KW-0479">Metal-binding</keyword>
<evidence type="ECO:0000256" key="3">
    <source>
        <dbReference type="ARBA" id="ARBA00022670"/>
    </source>
</evidence>
<dbReference type="Proteomes" id="UP000002287">
    <property type="component" value="Plasmid pBVIE03"/>
</dbReference>
<gene>
    <name evidence="12" type="ordered locus">Bcep1808_7376</name>
</gene>
<evidence type="ECO:0000256" key="7">
    <source>
        <dbReference type="ARBA" id="ARBA00022833"/>
    </source>
</evidence>
<dbReference type="PANTHER" id="PTHR37425">
    <property type="match status" value="1"/>
</dbReference>
<dbReference type="KEGG" id="bvi:Bcep1808_7376"/>
<dbReference type="InterPro" id="IPR010275">
    <property type="entry name" value="MepK"/>
</dbReference>
<evidence type="ECO:0000256" key="8">
    <source>
        <dbReference type="ARBA" id="ARBA00023049"/>
    </source>
</evidence>
<evidence type="ECO:0000256" key="6">
    <source>
        <dbReference type="ARBA" id="ARBA00022801"/>
    </source>
</evidence>
<accession>A4JVF0</accession>
<protein>
    <recommendedName>
        <fullName evidence="11">Murein endopeptidase K</fullName>
    </recommendedName>
</protein>
<keyword evidence="12" id="KW-0614">Plasmid</keyword>
<evidence type="ECO:0000256" key="1">
    <source>
        <dbReference type="ARBA" id="ARBA00001947"/>
    </source>
</evidence>
<dbReference type="InterPro" id="IPR009045">
    <property type="entry name" value="Zn_M74/Hedgehog-like"/>
</dbReference>
<dbReference type="GO" id="GO:0046872">
    <property type="term" value="F:metal ion binding"/>
    <property type="evidence" value="ECO:0007669"/>
    <property type="project" value="UniProtKB-KW"/>
</dbReference>
<dbReference type="GO" id="GO:0071555">
    <property type="term" value="P:cell wall organization"/>
    <property type="evidence" value="ECO:0007669"/>
    <property type="project" value="UniProtKB-KW"/>
</dbReference>
<evidence type="ECO:0000256" key="10">
    <source>
        <dbReference type="ARBA" id="ARBA00093448"/>
    </source>
</evidence>
<organism evidence="12 13">
    <name type="scientific">Burkholderia vietnamiensis (strain G4 / LMG 22486)</name>
    <name type="common">Burkholderia cepacia (strain R1808)</name>
    <dbReference type="NCBI Taxonomy" id="269482"/>
    <lineage>
        <taxon>Bacteria</taxon>
        <taxon>Pseudomonadati</taxon>
        <taxon>Pseudomonadota</taxon>
        <taxon>Betaproteobacteria</taxon>
        <taxon>Burkholderiales</taxon>
        <taxon>Burkholderiaceae</taxon>
        <taxon>Burkholderia</taxon>
        <taxon>Burkholderia cepacia complex</taxon>
    </lineage>
</organism>
<keyword evidence="7" id="KW-0862">Zinc</keyword>
<dbReference type="EMBL" id="CP000619">
    <property type="protein sequence ID" value="ABO60253.1"/>
    <property type="molecule type" value="Genomic_DNA"/>
</dbReference>
<comment type="similarity">
    <text evidence="10">Belongs to the peptidase M15 family.</text>
</comment>
<evidence type="ECO:0000256" key="9">
    <source>
        <dbReference type="ARBA" id="ARBA00023316"/>
    </source>
</evidence>
<dbReference type="PANTHER" id="PTHR37425:SF1">
    <property type="entry name" value="OUTER MEMBRANE PROTEIN"/>
    <property type="match status" value="1"/>
</dbReference>